<dbReference type="Proteomes" id="UP000515135">
    <property type="component" value="Unplaced"/>
</dbReference>
<dbReference type="InterPro" id="IPR001436">
    <property type="entry name" value="Alpha-crystallin/sHSP_animal"/>
</dbReference>
<gene>
    <name evidence="7" type="primary">LOC109469703</name>
</gene>
<feature type="compositionally biased region" description="Basic and acidic residues" evidence="3">
    <location>
        <begin position="179"/>
        <end position="238"/>
    </location>
</feature>
<dbReference type="GO" id="GO:0005737">
    <property type="term" value="C:cytoplasm"/>
    <property type="evidence" value="ECO:0007669"/>
    <property type="project" value="TreeGrafter"/>
</dbReference>
<protein>
    <submittedName>
        <fullName evidence="7">Uncharacterized protein LOC109469703 isoform X2</fullName>
    </submittedName>
</protein>
<feature type="chain" id="PRO_5027877637" evidence="4">
    <location>
        <begin position="21"/>
        <end position="439"/>
    </location>
</feature>
<feature type="compositionally biased region" description="Low complexity" evidence="3">
    <location>
        <begin position="257"/>
        <end position="271"/>
    </location>
</feature>
<feature type="signal peptide" evidence="4">
    <location>
        <begin position="1"/>
        <end position="20"/>
    </location>
</feature>
<organism evidence="6 7">
    <name type="scientific">Branchiostoma belcheri</name>
    <name type="common">Amphioxus</name>
    <dbReference type="NCBI Taxonomy" id="7741"/>
    <lineage>
        <taxon>Eukaryota</taxon>
        <taxon>Metazoa</taxon>
        <taxon>Chordata</taxon>
        <taxon>Cephalochordata</taxon>
        <taxon>Leptocardii</taxon>
        <taxon>Amphioxiformes</taxon>
        <taxon>Branchiostomatidae</taxon>
        <taxon>Branchiostoma</taxon>
    </lineage>
</organism>
<name>A0A6P4YYE9_BRABE</name>
<dbReference type="Gene3D" id="2.60.40.790">
    <property type="match status" value="1"/>
</dbReference>
<proteinExistence type="inferred from homology"/>
<feature type="region of interest" description="Disordered" evidence="3">
    <location>
        <begin position="388"/>
        <end position="413"/>
    </location>
</feature>
<dbReference type="GO" id="GO:0005634">
    <property type="term" value="C:nucleus"/>
    <property type="evidence" value="ECO:0007669"/>
    <property type="project" value="TreeGrafter"/>
</dbReference>
<dbReference type="RefSeq" id="XP_019623832.1">
    <property type="nucleotide sequence ID" value="XM_019768273.1"/>
</dbReference>
<feature type="compositionally biased region" description="Low complexity" evidence="3">
    <location>
        <begin position="239"/>
        <end position="248"/>
    </location>
</feature>
<dbReference type="InterPro" id="IPR008978">
    <property type="entry name" value="HSP20-like_chaperone"/>
</dbReference>
<evidence type="ECO:0000256" key="3">
    <source>
        <dbReference type="SAM" id="MobiDB-lite"/>
    </source>
</evidence>
<dbReference type="PROSITE" id="PS01031">
    <property type="entry name" value="SHSP"/>
    <property type="match status" value="1"/>
</dbReference>
<feature type="compositionally biased region" description="Basic residues" evidence="3">
    <location>
        <begin position="393"/>
        <end position="402"/>
    </location>
</feature>
<feature type="region of interest" description="Disordered" evidence="3">
    <location>
        <begin position="118"/>
        <end position="282"/>
    </location>
</feature>
<dbReference type="AlphaFoldDB" id="A0A6P4YYE9"/>
<evidence type="ECO:0000313" key="6">
    <source>
        <dbReference type="Proteomes" id="UP000515135"/>
    </source>
</evidence>
<dbReference type="CDD" id="cd06526">
    <property type="entry name" value="metazoan_ACD"/>
    <property type="match status" value="1"/>
</dbReference>
<keyword evidence="6" id="KW-1185">Reference proteome</keyword>
<evidence type="ECO:0000259" key="5">
    <source>
        <dbReference type="PROSITE" id="PS01031"/>
    </source>
</evidence>
<reference evidence="7" key="1">
    <citation type="submission" date="2025-08" db="UniProtKB">
        <authorList>
            <consortium name="RefSeq"/>
        </authorList>
    </citation>
    <scope>IDENTIFICATION</scope>
    <source>
        <tissue evidence="7">Gonad</tissue>
    </source>
</reference>
<dbReference type="GO" id="GO:0043066">
    <property type="term" value="P:negative regulation of apoptotic process"/>
    <property type="evidence" value="ECO:0007669"/>
    <property type="project" value="TreeGrafter"/>
</dbReference>
<keyword evidence="4" id="KW-0732">Signal</keyword>
<dbReference type="PANTHER" id="PTHR45640">
    <property type="entry name" value="HEAT SHOCK PROTEIN HSP-12.2-RELATED"/>
    <property type="match status" value="1"/>
</dbReference>
<dbReference type="GO" id="GO:0051082">
    <property type="term" value="F:unfolded protein binding"/>
    <property type="evidence" value="ECO:0007669"/>
    <property type="project" value="TreeGrafter"/>
</dbReference>
<evidence type="ECO:0000256" key="2">
    <source>
        <dbReference type="RuleBase" id="RU003616"/>
    </source>
</evidence>
<dbReference type="PANTHER" id="PTHR45640:SF26">
    <property type="entry name" value="RE23625P"/>
    <property type="match status" value="1"/>
</dbReference>
<evidence type="ECO:0000256" key="1">
    <source>
        <dbReference type="PROSITE-ProRule" id="PRU00285"/>
    </source>
</evidence>
<dbReference type="InterPro" id="IPR002068">
    <property type="entry name" value="A-crystallin/Hsp20_dom"/>
</dbReference>
<dbReference type="GeneID" id="109469703"/>
<dbReference type="Pfam" id="PF00011">
    <property type="entry name" value="HSP20"/>
    <property type="match status" value="1"/>
</dbReference>
<dbReference type="SUPFAM" id="SSF49764">
    <property type="entry name" value="HSP20-like chaperones"/>
    <property type="match status" value="1"/>
</dbReference>
<sequence>MKGREVVLVLVLVWTAVCSGQVAQCQWEALANPFCGETRPFGDVWSPMRWHHHPSLTLRHHPGHAVMAPRPFHIHPLLWSYSLMNDIDMLTGFPSLYTCPTHQEARCNKQEQKPSQHYQCQQQAVADEEEKGTRRQEPASTARGQQHQDQQQEDMEDMIQKKDCQGSRQTAKNSPLHAVLEETENKREVEENGRRDWQDEHLRREKTQQDKLVGDRRGWEKMKAQQEKQLREREEQARRNAAQQQAQQSDRREYMHQRSQARQQSQHNSHQPTSHQTPPKVPMSEVVSVQTNGYYPENIHVRTEGSQLIVSGKQTCTCEEPCFEKEFERQYALPRGLDTRSLRATLNSDGQLRVEGHVYRGVTQKGDVRVEVQGVGAWQRPPVEDPTCGGRKSGFRLRKTAQRRSSAPAATDVTEDVPRFDKYLDEEENDGVTIEVVEE</sequence>
<feature type="domain" description="SHSP" evidence="5">
    <location>
        <begin position="264"/>
        <end position="373"/>
    </location>
</feature>
<dbReference type="GO" id="GO:0042026">
    <property type="term" value="P:protein refolding"/>
    <property type="evidence" value="ECO:0007669"/>
    <property type="project" value="TreeGrafter"/>
</dbReference>
<accession>A0A6P4YYE9</accession>
<evidence type="ECO:0000256" key="4">
    <source>
        <dbReference type="SAM" id="SignalP"/>
    </source>
</evidence>
<evidence type="ECO:0000313" key="7">
    <source>
        <dbReference type="RefSeq" id="XP_019623832.1"/>
    </source>
</evidence>
<dbReference type="OrthoDB" id="10060792at2759"/>
<comment type="similarity">
    <text evidence="1 2">Belongs to the small heat shock protein (HSP20) family.</text>
</comment>
<dbReference type="GO" id="GO:0009408">
    <property type="term" value="P:response to heat"/>
    <property type="evidence" value="ECO:0007669"/>
    <property type="project" value="TreeGrafter"/>
</dbReference>